<dbReference type="WBParaSite" id="Gr19_v10_g9014.t1">
    <property type="protein sequence ID" value="Gr19_v10_g9014.t1"/>
    <property type="gene ID" value="Gr19_v10_g9014"/>
</dbReference>
<reference evidence="3" key="1">
    <citation type="submission" date="2022-11" db="UniProtKB">
        <authorList>
            <consortium name="WormBaseParasite"/>
        </authorList>
    </citation>
    <scope>IDENTIFICATION</scope>
</reference>
<accession>A0A914IAI3</accession>
<sequence length="120" mass="13902">MAPKAAVTKKAPQRLLVRGLGRKRRARKGEKIKRRRLRRLWTPRKKVSASLTSVHFYRPSTLKLPRAPKYPRKSTYLLANNKSPLPLQHRAHLPSFQRLSITGRHAFSSPFKNALMHMTT</sequence>
<keyword evidence="2" id="KW-1185">Reference proteome</keyword>
<dbReference type="AlphaFoldDB" id="A0A914IAI3"/>
<dbReference type="Pfam" id="PF03939">
    <property type="entry name" value="Ribosomal_L23eN"/>
    <property type="match status" value="1"/>
</dbReference>
<dbReference type="Proteomes" id="UP000887572">
    <property type="component" value="Unplaced"/>
</dbReference>
<feature type="domain" description="Large ribosomal subunit protein uL23 N-terminal" evidence="1">
    <location>
        <begin position="45"/>
        <end position="75"/>
    </location>
</feature>
<evidence type="ECO:0000313" key="3">
    <source>
        <dbReference type="WBParaSite" id="Gr19_v10_g9014.t1"/>
    </source>
</evidence>
<evidence type="ECO:0000313" key="2">
    <source>
        <dbReference type="Proteomes" id="UP000887572"/>
    </source>
</evidence>
<dbReference type="InterPro" id="IPR005633">
    <property type="entry name" value="Ribosomal_uL23_N"/>
</dbReference>
<name>A0A914IAI3_GLORO</name>
<proteinExistence type="predicted"/>
<protein>
    <submittedName>
        <fullName evidence="3">Ribosomal protein L23/L25 N-terminal domain-containing protein</fullName>
    </submittedName>
</protein>
<evidence type="ECO:0000259" key="1">
    <source>
        <dbReference type="Pfam" id="PF03939"/>
    </source>
</evidence>
<organism evidence="2 3">
    <name type="scientific">Globodera rostochiensis</name>
    <name type="common">Golden nematode worm</name>
    <name type="synonym">Heterodera rostochiensis</name>
    <dbReference type="NCBI Taxonomy" id="31243"/>
    <lineage>
        <taxon>Eukaryota</taxon>
        <taxon>Metazoa</taxon>
        <taxon>Ecdysozoa</taxon>
        <taxon>Nematoda</taxon>
        <taxon>Chromadorea</taxon>
        <taxon>Rhabditida</taxon>
        <taxon>Tylenchina</taxon>
        <taxon>Tylenchomorpha</taxon>
        <taxon>Tylenchoidea</taxon>
        <taxon>Heteroderidae</taxon>
        <taxon>Heteroderinae</taxon>
        <taxon>Globodera</taxon>
    </lineage>
</organism>